<feature type="region of interest" description="Disordered" evidence="1">
    <location>
        <begin position="122"/>
        <end position="213"/>
    </location>
</feature>
<dbReference type="Proteomes" id="UP001430356">
    <property type="component" value="Unassembled WGS sequence"/>
</dbReference>
<protein>
    <submittedName>
        <fullName evidence="3">Uncharacterized protein</fullName>
    </submittedName>
</protein>
<evidence type="ECO:0000313" key="4">
    <source>
        <dbReference type="Proteomes" id="UP001430356"/>
    </source>
</evidence>
<feature type="compositionally biased region" description="Acidic residues" evidence="1">
    <location>
        <begin position="185"/>
        <end position="195"/>
    </location>
</feature>
<keyword evidence="4" id="KW-1185">Reference proteome</keyword>
<dbReference type="EMBL" id="JAECZO010000184">
    <property type="protein sequence ID" value="KAK7198879.1"/>
    <property type="molecule type" value="Genomic_DNA"/>
</dbReference>
<sequence length="213" mass="23521">MQALPDAVMAARAANIRRATQLSLWGDFLSLLSQGMQTNAVSELVRRALQSLIELGVPIAAKAVIRDLDYKLGGSLQPVNESWSAAHKWALVLVIVLSVVCFAVVILVVGCIFLERHRDRQDRAHGKSSGDSEGDDDNSSEDELERGFEEGHHARSATVSTDYDTQSDKDHDDAHSRDSHSSYDSYDDEEESDEFTDSRSGGSGDRDERVWRA</sequence>
<keyword evidence="2" id="KW-1133">Transmembrane helix</keyword>
<evidence type="ECO:0000256" key="2">
    <source>
        <dbReference type="SAM" id="Phobius"/>
    </source>
</evidence>
<feature type="compositionally biased region" description="Acidic residues" evidence="1">
    <location>
        <begin position="132"/>
        <end position="144"/>
    </location>
</feature>
<evidence type="ECO:0000313" key="3">
    <source>
        <dbReference type="EMBL" id="KAK7198879.1"/>
    </source>
</evidence>
<keyword evidence="2" id="KW-0472">Membrane</keyword>
<gene>
    <name evidence="3" type="ORF">NESM_000854400</name>
</gene>
<feature type="transmembrane region" description="Helical" evidence="2">
    <location>
        <begin position="89"/>
        <end position="114"/>
    </location>
</feature>
<accession>A0AAW0EYI4</accession>
<dbReference type="AlphaFoldDB" id="A0AAW0EYI4"/>
<name>A0AAW0EYI4_9TRYP</name>
<reference evidence="3 4" key="1">
    <citation type="journal article" date="2021" name="MBio">
        <title>A New Model Trypanosomatid, Novymonas esmeraldas: Genomic Perception of Its 'Candidatus Pandoraea novymonadis' Endosymbiont.</title>
        <authorList>
            <person name="Zakharova A."/>
            <person name="Saura A."/>
            <person name="Butenko A."/>
            <person name="Podesvova L."/>
            <person name="Warmusova S."/>
            <person name="Kostygov A.Y."/>
            <person name="Nenarokova A."/>
            <person name="Lukes J."/>
            <person name="Opperdoes F.R."/>
            <person name="Yurchenko V."/>
        </authorList>
    </citation>
    <scope>NUCLEOTIDE SEQUENCE [LARGE SCALE GENOMIC DNA]</scope>
    <source>
        <strain evidence="3 4">E262AT.01</strain>
    </source>
</reference>
<organism evidence="3 4">
    <name type="scientific">Novymonas esmeraldas</name>
    <dbReference type="NCBI Taxonomy" id="1808958"/>
    <lineage>
        <taxon>Eukaryota</taxon>
        <taxon>Discoba</taxon>
        <taxon>Euglenozoa</taxon>
        <taxon>Kinetoplastea</taxon>
        <taxon>Metakinetoplastina</taxon>
        <taxon>Trypanosomatida</taxon>
        <taxon>Trypanosomatidae</taxon>
        <taxon>Novymonas</taxon>
    </lineage>
</organism>
<comment type="caution">
    <text evidence="3">The sequence shown here is derived from an EMBL/GenBank/DDBJ whole genome shotgun (WGS) entry which is preliminary data.</text>
</comment>
<proteinExistence type="predicted"/>
<evidence type="ECO:0000256" key="1">
    <source>
        <dbReference type="SAM" id="MobiDB-lite"/>
    </source>
</evidence>
<keyword evidence="2" id="KW-0812">Transmembrane</keyword>
<feature type="compositionally biased region" description="Basic and acidic residues" evidence="1">
    <location>
        <begin position="166"/>
        <end position="181"/>
    </location>
</feature>
<feature type="compositionally biased region" description="Basic and acidic residues" evidence="1">
    <location>
        <begin position="204"/>
        <end position="213"/>
    </location>
</feature>